<dbReference type="OrthoDB" id="7997313at2"/>
<reference evidence="2" key="1">
    <citation type="submission" date="2016-10" db="EMBL/GenBank/DDBJ databases">
        <authorList>
            <person name="Varghese N."/>
            <person name="Submissions S."/>
        </authorList>
    </citation>
    <scope>NUCLEOTIDE SEQUENCE [LARGE SCALE GENOMIC DNA]</scope>
    <source>
        <strain evidence="2">BL47</strain>
    </source>
</reference>
<evidence type="ECO:0000313" key="2">
    <source>
        <dbReference type="Proteomes" id="UP000198704"/>
    </source>
</evidence>
<name>A0A1H0K611_9HYPH</name>
<gene>
    <name evidence="1" type="ORF">SAMN05216360_12512</name>
</gene>
<dbReference type="STRING" id="582672.SAMN05216360_12512"/>
<protein>
    <submittedName>
        <fullName evidence="1">Uncharacterized protein</fullName>
    </submittedName>
</protein>
<sequence>MPTALPIRSQHAAAVEHLSWPDTARFLILLVRVRWLNRRLEVAHARVERYGLDDAGPALLLTARRWLDAHEAMGALLRTPELPEVGELRAMMRPPIGQTVEDRTL</sequence>
<dbReference type="RefSeq" id="WP_091722174.1">
    <property type="nucleotide sequence ID" value="NZ_FNHS01000025.1"/>
</dbReference>
<proteinExistence type="predicted"/>
<evidence type="ECO:0000313" key="1">
    <source>
        <dbReference type="EMBL" id="SDO51319.1"/>
    </source>
</evidence>
<keyword evidence="2" id="KW-1185">Reference proteome</keyword>
<organism evidence="1 2">
    <name type="scientific">Methylobacterium phyllostachyos</name>
    <dbReference type="NCBI Taxonomy" id="582672"/>
    <lineage>
        <taxon>Bacteria</taxon>
        <taxon>Pseudomonadati</taxon>
        <taxon>Pseudomonadota</taxon>
        <taxon>Alphaproteobacteria</taxon>
        <taxon>Hyphomicrobiales</taxon>
        <taxon>Methylobacteriaceae</taxon>
        <taxon>Methylobacterium</taxon>
    </lineage>
</organism>
<dbReference type="Proteomes" id="UP000198704">
    <property type="component" value="Unassembled WGS sequence"/>
</dbReference>
<accession>A0A1H0K611</accession>
<dbReference type="EMBL" id="FNHS01000025">
    <property type="protein sequence ID" value="SDO51319.1"/>
    <property type="molecule type" value="Genomic_DNA"/>
</dbReference>
<dbReference type="AlphaFoldDB" id="A0A1H0K611"/>